<proteinExistence type="predicted"/>
<evidence type="ECO:0000256" key="4">
    <source>
        <dbReference type="ARBA" id="ARBA00023136"/>
    </source>
</evidence>
<feature type="transmembrane region" description="Helical" evidence="5">
    <location>
        <begin position="242"/>
        <end position="259"/>
    </location>
</feature>
<dbReference type="GO" id="GO:0016020">
    <property type="term" value="C:membrane"/>
    <property type="evidence" value="ECO:0007669"/>
    <property type="project" value="UniProtKB-SubCell"/>
</dbReference>
<sequence length="301" mass="31074">MSSSNIAKLLLLAAIWGTSFMLMRIAAPVFGPMLTTFGRASLATLSLLAFARVRGVPLQWRQNWLPYLVIGVFNTALPFALFAWSALHIPSSYMATMNSLAPVFTAMFGFLLMGERLSLLRSAAFVLGLVGVAVLVGIGPAPADFLVIAGVLAAMGAAVSYGFAATFTRMRAGGISPIAMATGSQFAAALCLLPLAAPSVPHALEAGTVPALLAVLVLGVVCTGIAYALFFQLIAAEGATKAITVTFLVPMTASLWAWLLLDEPVTLGTVAGIAIVLVATATALRAKPAASVKPPQAKATV</sequence>
<evidence type="ECO:0000313" key="7">
    <source>
        <dbReference type="EMBL" id="EOA06734.1"/>
    </source>
</evidence>
<dbReference type="RefSeq" id="WP_006461211.1">
    <property type="nucleotide sequence ID" value="NZ_AEEC02000001.1"/>
</dbReference>
<feature type="transmembrane region" description="Helical" evidence="5">
    <location>
        <begin position="209"/>
        <end position="230"/>
    </location>
</feature>
<feature type="transmembrane region" description="Helical" evidence="5">
    <location>
        <begin position="36"/>
        <end position="53"/>
    </location>
</feature>
<dbReference type="PANTHER" id="PTHR32322">
    <property type="entry name" value="INNER MEMBRANE TRANSPORTER"/>
    <property type="match status" value="1"/>
</dbReference>
<feature type="transmembrane region" description="Helical" evidence="5">
    <location>
        <begin position="265"/>
        <end position="284"/>
    </location>
</feature>
<dbReference type="SUPFAM" id="SSF103481">
    <property type="entry name" value="Multidrug resistance efflux transporter EmrE"/>
    <property type="match status" value="2"/>
</dbReference>
<comment type="caution">
    <text evidence="7">The sequence shown here is derived from an EMBL/GenBank/DDBJ whole genome shotgun (WGS) entry which is preliminary data.</text>
</comment>
<comment type="subcellular location">
    <subcellularLocation>
        <location evidence="1">Membrane</location>
        <topology evidence="1">Multi-pass membrane protein</topology>
    </subcellularLocation>
</comment>
<dbReference type="EMBL" id="AEEC02000001">
    <property type="protein sequence ID" value="EOA06734.1"/>
    <property type="molecule type" value="Genomic_DNA"/>
</dbReference>
<dbReference type="Pfam" id="PF00892">
    <property type="entry name" value="EamA"/>
    <property type="match status" value="2"/>
</dbReference>
<feature type="domain" description="EamA" evidence="6">
    <location>
        <begin position="9"/>
        <end position="136"/>
    </location>
</feature>
<keyword evidence="4 5" id="KW-0472">Membrane</keyword>
<feature type="transmembrane region" description="Helical" evidence="5">
    <location>
        <begin position="93"/>
        <end position="112"/>
    </location>
</feature>
<evidence type="ECO:0000313" key="8">
    <source>
        <dbReference type="Proteomes" id="UP000006772"/>
    </source>
</evidence>
<accession>A0AAI9IIR9</accession>
<feature type="domain" description="EamA" evidence="6">
    <location>
        <begin position="149"/>
        <end position="281"/>
    </location>
</feature>
<dbReference type="AlphaFoldDB" id="A0AAI9IIR9"/>
<dbReference type="Proteomes" id="UP000006772">
    <property type="component" value="Unassembled WGS sequence"/>
</dbReference>
<dbReference type="InterPro" id="IPR050638">
    <property type="entry name" value="AA-Vitamin_Transporters"/>
</dbReference>
<name>A0AAI9IIR9_9BURK</name>
<feature type="transmembrane region" description="Helical" evidence="5">
    <location>
        <begin position="178"/>
        <end position="197"/>
    </location>
</feature>
<gene>
    <name evidence="7" type="ORF">HFRIS_000435</name>
</gene>
<dbReference type="InterPro" id="IPR000620">
    <property type="entry name" value="EamA_dom"/>
</dbReference>
<evidence type="ECO:0000256" key="2">
    <source>
        <dbReference type="ARBA" id="ARBA00022692"/>
    </source>
</evidence>
<feature type="transmembrane region" description="Helical" evidence="5">
    <location>
        <begin position="145"/>
        <end position="166"/>
    </location>
</feature>
<keyword evidence="2 5" id="KW-0812">Transmembrane</keyword>
<evidence type="ECO:0000256" key="5">
    <source>
        <dbReference type="SAM" id="Phobius"/>
    </source>
</evidence>
<dbReference type="PANTHER" id="PTHR32322:SF9">
    <property type="entry name" value="AMINO-ACID METABOLITE EFFLUX PUMP-RELATED"/>
    <property type="match status" value="1"/>
</dbReference>
<evidence type="ECO:0000256" key="1">
    <source>
        <dbReference type="ARBA" id="ARBA00004141"/>
    </source>
</evidence>
<protein>
    <submittedName>
        <fullName evidence="7">Drug/metabolite transporter (DMT) superfamily permease</fullName>
    </submittedName>
</protein>
<evidence type="ECO:0000259" key="6">
    <source>
        <dbReference type="Pfam" id="PF00892"/>
    </source>
</evidence>
<dbReference type="InterPro" id="IPR037185">
    <property type="entry name" value="EmrE-like"/>
</dbReference>
<evidence type="ECO:0000256" key="3">
    <source>
        <dbReference type="ARBA" id="ARBA00022989"/>
    </source>
</evidence>
<organism evidence="7 8">
    <name type="scientific">Herbaspirillum frisingense GSF30</name>
    <dbReference type="NCBI Taxonomy" id="864073"/>
    <lineage>
        <taxon>Bacteria</taxon>
        <taxon>Pseudomonadati</taxon>
        <taxon>Pseudomonadota</taxon>
        <taxon>Betaproteobacteria</taxon>
        <taxon>Burkholderiales</taxon>
        <taxon>Oxalobacteraceae</taxon>
        <taxon>Herbaspirillum</taxon>
    </lineage>
</organism>
<reference evidence="7 8" key="1">
    <citation type="journal article" date="2013" name="Front. Microbiol.">
        <title>The genome of the endophytic bacterium H. frisingense GSF30(T) identifies diverse strategies in the Herbaspirillum genus to interact with plants.</title>
        <authorList>
            <person name="Straub D."/>
            <person name="Rothballer M."/>
            <person name="Hartmann A."/>
            <person name="Ludewig U."/>
        </authorList>
    </citation>
    <scope>NUCLEOTIDE SEQUENCE [LARGE SCALE GENOMIC DNA]</scope>
    <source>
        <strain evidence="7 8">GSF30</strain>
    </source>
</reference>
<keyword evidence="3 5" id="KW-1133">Transmembrane helix</keyword>
<feature type="transmembrane region" description="Helical" evidence="5">
    <location>
        <begin position="119"/>
        <end position="139"/>
    </location>
</feature>
<feature type="transmembrane region" description="Helical" evidence="5">
    <location>
        <begin position="65"/>
        <end position="87"/>
    </location>
</feature>